<proteinExistence type="predicted"/>
<name>A0A927EDZ9_9HYPH</name>
<evidence type="ECO:0000256" key="1">
    <source>
        <dbReference type="SAM" id="SignalP"/>
    </source>
</evidence>
<comment type="caution">
    <text evidence="2">The sequence shown here is derived from an EMBL/GenBank/DDBJ whole genome shotgun (WGS) entry which is preliminary data.</text>
</comment>
<dbReference type="EMBL" id="JACXWY010000040">
    <property type="protein sequence ID" value="MBD3849486.1"/>
    <property type="molecule type" value="Genomic_DNA"/>
</dbReference>
<gene>
    <name evidence="2" type="ORF">IED13_27630</name>
</gene>
<sequence>MPSLPVGRALLLACFLALPLGACVADGGDTSAGRASVLATTISRASACKAGSPQRSTLDRFLAAETARGATPEQIAAARSAYVSVSEAEMVNQDARPQACAAEERAALRERMARIRAGQFDAP</sequence>
<evidence type="ECO:0000313" key="3">
    <source>
        <dbReference type="Proteomes" id="UP000619295"/>
    </source>
</evidence>
<evidence type="ECO:0008006" key="4">
    <source>
        <dbReference type="Google" id="ProtNLM"/>
    </source>
</evidence>
<accession>A0A927EDZ9</accession>
<evidence type="ECO:0000313" key="2">
    <source>
        <dbReference type="EMBL" id="MBD3849486.1"/>
    </source>
</evidence>
<feature type="signal peptide" evidence="1">
    <location>
        <begin position="1"/>
        <end position="24"/>
    </location>
</feature>
<protein>
    <recommendedName>
        <fullName evidence="4">Lipoprotein</fullName>
    </recommendedName>
</protein>
<keyword evidence="1" id="KW-0732">Signal</keyword>
<organism evidence="2 3">
    <name type="scientific">Bosea spartocytisi</name>
    <dbReference type="NCBI Taxonomy" id="2773451"/>
    <lineage>
        <taxon>Bacteria</taxon>
        <taxon>Pseudomonadati</taxon>
        <taxon>Pseudomonadota</taxon>
        <taxon>Alphaproteobacteria</taxon>
        <taxon>Hyphomicrobiales</taxon>
        <taxon>Boseaceae</taxon>
        <taxon>Bosea</taxon>
    </lineage>
</organism>
<keyword evidence="3" id="KW-1185">Reference proteome</keyword>
<dbReference type="Proteomes" id="UP000619295">
    <property type="component" value="Unassembled WGS sequence"/>
</dbReference>
<feature type="chain" id="PRO_5037897400" description="Lipoprotein" evidence="1">
    <location>
        <begin position="25"/>
        <end position="123"/>
    </location>
</feature>
<dbReference type="AlphaFoldDB" id="A0A927EDZ9"/>
<dbReference type="RefSeq" id="WP_191126039.1">
    <property type="nucleotide sequence ID" value="NZ_JACXWY010000040.1"/>
</dbReference>
<reference evidence="2" key="1">
    <citation type="submission" date="2020-09" db="EMBL/GenBank/DDBJ databases">
        <title>Bosea spartocytisi sp. nov. a root nodule endophyte of Spartocytisus supranubius in the high mountain ecosystem fo the Teide National Park (Canary Islands, Spain).</title>
        <authorList>
            <person name="Pulido-Suarez L."/>
            <person name="Peix A."/>
            <person name="Igual J.M."/>
            <person name="Socas-Perez N."/>
            <person name="Velazquez E."/>
            <person name="Flores-Felix J.D."/>
            <person name="Leon-Barrios M."/>
        </authorList>
    </citation>
    <scope>NUCLEOTIDE SEQUENCE</scope>
    <source>
        <strain evidence="2">SSUT16</strain>
    </source>
</reference>